<evidence type="ECO:0000313" key="3">
    <source>
        <dbReference type="Proteomes" id="UP000261380"/>
    </source>
</evidence>
<sequence length="110" mass="12898">MRQIPDFSGTWEMKSSENFEELLKTLGKQREDLLPFNHKDLELQDTGSDLVMHVLAQDQPVRLGPWGVFVILQNQKLKNCFYYIRNLIQKVKLNRFITQSDTFQGLISLL</sequence>
<dbReference type="InterPro" id="IPR012674">
    <property type="entry name" value="Calycin"/>
</dbReference>
<dbReference type="Proteomes" id="UP000261380">
    <property type="component" value="Unplaced"/>
</dbReference>
<evidence type="ECO:0000259" key="1">
    <source>
        <dbReference type="PROSITE" id="PS00214"/>
    </source>
</evidence>
<reference evidence="2" key="1">
    <citation type="submission" date="2025-08" db="UniProtKB">
        <authorList>
            <consortium name="Ensembl"/>
        </authorList>
    </citation>
    <scope>IDENTIFICATION</scope>
</reference>
<dbReference type="GO" id="GO:0008289">
    <property type="term" value="F:lipid binding"/>
    <property type="evidence" value="ECO:0007669"/>
    <property type="project" value="InterPro"/>
</dbReference>
<dbReference type="Ensembl" id="ENSXCOT00000026449.1">
    <property type="protein sequence ID" value="ENSXCOP00000026135.1"/>
    <property type="gene ID" value="ENSXCOG00000019519.1"/>
</dbReference>
<dbReference type="PROSITE" id="PS00214">
    <property type="entry name" value="FABP"/>
    <property type="match status" value="1"/>
</dbReference>
<feature type="domain" description="Cytosolic fatty-acid binding proteins" evidence="1">
    <location>
        <begin position="9"/>
        <end position="26"/>
    </location>
</feature>
<name>A0A3B5MZR5_9TELE</name>
<dbReference type="AlphaFoldDB" id="A0A3B5MZR5"/>
<protein>
    <recommendedName>
        <fullName evidence="1">Cytosolic fatty-acid binding proteins domain-containing protein</fullName>
    </recommendedName>
</protein>
<proteinExistence type="predicted"/>
<organism evidence="2 3">
    <name type="scientific">Xiphophorus couchianus</name>
    <name type="common">Monterrey platyfish</name>
    <dbReference type="NCBI Taxonomy" id="32473"/>
    <lineage>
        <taxon>Eukaryota</taxon>
        <taxon>Metazoa</taxon>
        <taxon>Chordata</taxon>
        <taxon>Craniata</taxon>
        <taxon>Vertebrata</taxon>
        <taxon>Euteleostomi</taxon>
        <taxon>Actinopterygii</taxon>
        <taxon>Neopterygii</taxon>
        <taxon>Teleostei</taxon>
        <taxon>Neoteleostei</taxon>
        <taxon>Acanthomorphata</taxon>
        <taxon>Ovalentaria</taxon>
        <taxon>Atherinomorphae</taxon>
        <taxon>Cyprinodontiformes</taxon>
        <taxon>Poeciliidae</taxon>
        <taxon>Poeciliinae</taxon>
        <taxon>Xiphophorus</taxon>
    </lineage>
</organism>
<reference evidence="2" key="2">
    <citation type="submission" date="2025-09" db="UniProtKB">
        <authorList>
            <consortium name="Ensembl"/>
        </authorList>
    </citation>
    <scope>IDENTIFICATION</scope>
</reference>
<keyword evidence="3" id="KW-1185">Reference proteome</keyword>
<dbReference type="Gene3D" id="2.40.128.20">
    <property type="match status" value="1"/>
</dbReference>
<dbReference type="InterPro" id="IPR000463">
    <property type="entry name" value="Fatty_acid-bd"/>
</dbReference>
<evidence type="ECO:0000313" key="2">
    <source>
        <dbReference type="Ensembl" id="ENSXCOP00000026135.1"/>
    </source>
</evidence>
<dbReference type="SUPFAM" id="SSF50814">
    <property type="entry name" value="Lipocalins"/>
    <property type="match status" value="1"/>
</dbReference>
<accession>A0A3B5MZR5</accession>